<reference evidence="2" key="1">
    <citation type="submission" date="2013-09" db="EMBL/GenBank/DDBJ databases">
        <title>Corchorus olitorius genome sequencing.</title>
        <authorList>
            <person name="Alam M."/>
            <person name="Haque M.S."/>
            <person name="Islam M.S."/>
            <person name="Emdad E.M."/>
            <person name="Islam M.M."/>
            <person name="Ahmed B."/>
            <person name="Halim A."/>
            <person name="Hossen Q.M.M."/>
            <person name="Hossain M.Z."/>
            <person name="Ahmed R."/>
            <person name="Khan M.M."/>
            <person name="Islam R."/>
            <person name="Rashid M.M."/>
            <person name="Khan S.A."/>
            <person name="Rahman M.S."/>
            <person name="Alam M."/>
            <person name="Yahiya A.S."/>
            <person name="Khan M.S."/>
            <person name="Azam M.S."/>
            <person name="Haque T."/>
            <person name="Lashkar M.Z.H."/>
            <person name="Akhand A.I."/>
            <person name="Morshed G."/>
            <person name="Roy S."/>
            <person name="Uddin K.S."/>
            <person name="Rabeya T."/>
            <person name="Hossain A.S."/>
            <person name="Chowdhury A."/>
            <person name="Snigdha A.R."/>
            <person name="Mortoza M.S."/>
            <person name="Matin S.A."/>
            <person name="Hoque S.M.E."/>
            <person name="Islam M.K."/>
            <person name="Roy D.K."/>
            <person name="Haider R."/>
            <person name="Moosa M.M."/>
            <person name="Elias S.M."/>
            <person name="Hasan A.M."/>
            <person name="Jahan S."/>
            <person name="Shafiuddin M."/>
            <person name="Mahmood N."/>
            <person name="Shommy N.S."/>
        </authorList>
    </citation>
    <scope>NUCLEOTIDE SEQUENCE [LARGE SCALE GENOMIC DNA]</scope>
    <source>
        <strain evidence="2">cv. O-4</strain>
    </source>
</reference>
<evidence type="ECO:0000313" key="1">
    <source>
        <dbReference type="EMBL" id="OMO90473.1"/>
    </source>
</evidence>
<gene>
    <name evidence="1" type="ORF">COLO4_19135</name>
</gene>
<accession>A0A1R3J6L0</accession>
<dbReference type="Proteomes" id="UP000187203">
    <property type="component" value="Unassembled WGS sequence"/>
</dbReference>
<keyword evidence="2" id="KW-1185">Reference proteome</keyword>
<protein>
    <recommendedName>
        <fullName evidence="3">F-box protein</fullName>
    </recommendedName>
</protein>
<name>A0A1R3J6L0_9ROSI</name>
<dbReference type="AlphaFoldDB" id="A0A1R3J6L0"/>
<dbReference type="EMBL" id="AWUE01016549">
    <property type="protein sequence ID" value="OMO90473.1"/>
    <property type="molecule type" value="Genomic_DNA"/>
</dbReference>
<evidence type="ECO:0008006" key="3">
    <source>
        <dbReference type="Google" id="ProtNLM"/>
    </source>
</evidence>
<evidence type="ECO:0000313" key="2">
    <source>
        <dbReference type="Proteomes" id="UP000187203"/>
    </source>
</evidence>
<organism evidence="1 2">
    <name type="scientific">Corchorus olitorius</name>
    <dbReference type="NCBI Taxonomy" id="93759"/>
    <lineage>
        <taxon>Eukaryota</taxon>
        <taxon>Viridiplantae</taxon>
        <taxon>Streptophyta</taxon>
        <taxon>Embryophyta</taxon>
        <taxon>Tracheophyta</taxon>
        <taxon>Spermatophyta</taxon>
        <taxon>Magnoliopsida</taxon>
        <taxon>eudicotyledons</taxon>
        <taxon>Gunneridae</taxon>
        <taxon>Pentapetalae</taxon>
        <taxon>rosids</taxon>
        <taxon>malvids</taxon>
        <taxon>Malvales</taxon>
        <taxon>Malvaceae</taxon>
        <taxon>Grewioideae</taxon>
        <taxon>Apeibeae</taxon>
        <taxon>Corchorus</taxon>
    </lineage>
</organism>
<dbReference type="OrthoDB" id="1291746at2759"/>
<comment type="caution">
    <text evidence="1">The sequence shown here is derived from an EMBL/GenBank/DDBJ whole genome shotgun (WGS) entry which is preliminary data.</text>
</comment>
<proteinExistence type="predicted"/>
<sequence>MQEVITLKAPPTPRIARQGGGLVVGGLIGIFFHSSTKEYRFLYIKTNWNSSYHEYFILSLGYKFWRSLGTFTHGTCVFASVISNNSPHWLVPRGTAPCSESILVFNPDLETFKVLPHPGSQCCSKLCENYMILNRTDQMDGLSLSMIYDKAIASIMVINLGVERS</sequence>